<dbReference type="EMBL" id="JACHKY010000002">
    <property type="protein sequence ID" value="MBB4797935.1"/>
    <property type="molecule type" value="Genomic_DNA"/>
</dbReference>
<dbReference type="AlphaFoldDB" id="A0A7W7IP34"/>
<dbReference type="PANTHER" id="PTHR32309">
    <property type="entry name" value="TYROSINE-PROTEIN KINASE"/>
    <property type="match status" value="1"/>
</dbReference>
<keyword evidence="1" id="KW-0472">Membrane</keyword>
<feature type="transmembrane region" description="Helical" evidence="1">
    <location>
        <begin position="430"/>
        <end position="453"/>
    </location>
</feature>
<dbReference type="GO" id="GO:0005886">
    <property type="term" value="C:plasma membrane"/>
    <property type="evidence" value="ECO:0007669"/>
    <property type="project" value="TreeGrafter"/>
</dbReference>
<protein>
    <submittedName>
        <fullName evidence="2">Uncharacterized protein involved in exopolysaccharide biosynthesis</fullName>
    </submittedName>
</protein>
<keyword evidence="1" id="KW-1133">Transmembrane helix</keyword>
<dbReference type="GO" id="GO:0004713">
    <property type="term" value="F:protein tyrosine kinase activity"/>
    <property type="evidence" value="ECO:0007669"/>
    <property type="project" value="TreeGrafter"/>
</dbReference>
<sequence>MRSTAYAAARPRYGVMDVVALLLRELWVMALVFAVLFAIGVAAALTMKKTYTAGASLFVGVGQEYVYQPRVGATDRGAPPAAGEVAQSEAAIINSLEVKQRVVRALGVETFQDGGSATGTPLEQEAAAVRAVGAGLDVTAAPLSPVVSLTYKSDDPALSARVLNTVIDQYLTYRREVFQDRATPAIQTQRQTFEGELADADRAYEAFLRSNNIGDFATAKATLAGTYQSIFGERMNVQAQLNQASQRLTTLVAQQSRTPAEIALQQDLNISAQDQILQLRTQRESLLARYQPDAQPVREIESQIAQLQSYVGTGTAVGAKEVRTGPNPVWVELETTRINAQAERDALAARLSVLDRQVVDLRERQARLTELESRNATLAGNREVLSASIREFQLRETQSRADNELVKAGADNVTVIERAQPPSRGKSMKALLLIAVFLFAGFTALCVGLFRVFMRKGFAMPSTASRTLQLPVLAVAPMKRA</sequence>
<reference evidence="2 3" key="1">
    <citation type="submission" date="2020-08" db="EMBL/GenBank/DDBJ databases">
        <title>Functional genomics of gut bacteria from endangered species of beetles.</title>
        <authorList>
            <person name="Carlos-Shanley C."/>
        </authorList>
    </citation>
    <scope>NUCLEOTIDE SEQUENCE [LARGE SCALE GENOMIC DNA]</scope>
    <source>
        <strain evidence="2 3">S00123</strain>
    </source>
</reference>
<dbReference type="Proteomes" id="UP000539957">
    <property type="component" value="Unassembled WGS sequence"/>
</dbReference>
<gene>
    <name evidence="2" type="ORF">HNP32_001659</name>
</gene>
<evidence type="ECO:0000313" key="2">
    <source>
        <dbReference type="EMBL" id="MBB4797935.1"/>
    </source>
</evidence>
<organism evidence="2 3">
    <name type="scientific">Brevundimonas bullata</name>
    <dbReference type="NCBI Taxonomy" id="13160"/>
    <lineage>
        <taxon>Bacteria</taxon>
        <taxon>Pseudomonadati</taxon>
        <taxon>Pseudomonadota</taxon>
        <taxon>Alphaproteobacteria</taxon>
        <taxon>Caulobacterales</taxon>
        <taxon>Caulobacteraceae</taxon>
        <taxon>Brevundimonas</taxon>
    </lineage>
</organism>
<keyword evidence="1" id="KW-0812">Transmembrane</keyword>
<name>A0A7W7IP34_9CAUL</name>
<evidence type="ECO:0000256" key="1">
    <source>
        <dbReference type="SAM" id="Phobius"/>
    </source>
</evidence>
<dbReference type="PANTHER" id="PTHR32309:SF13">
    <property type="entry name" value="FERRIC ENTEROBACTIN TRANSPORT PROTEIN FEPE"/>
    <property type="match status" value="1"/>
</dbReference>
<dbReference type="InterPro" id="IPR050445">
    <property type="entry name" value="Bact_polysacc_biosynth/exp"/>
</dbReference>
<proteinExistence type="predicted"/>
<comment type="caution">
    <text evidence="2">The sequence shown here is derived from an EMBL/GenBank/DDBJ whole genome shotgun (WGS) entry which is preliminary data.</text>
</comment>
<feature type="transmembrane region" description="Helical" evidence="1">
    <location>
        <begin position="26"/>
        <end position="47"/>
    </location>
</feature>
<accession>A0A7W7IP34</accession>
<dbReference type="RefSeq" id="WP_184268886.1">
    <property type="nucleotide sequence ID" value="NZ_JACHKY010000002.1"/>
</dbReference>
<evidence type="ECO:0000313" key="3">
    <source>
        <dbReference type="Proteomes" id="UP000539957"/>
    </source>
</evidence>
<keyword evidence="3" id="KW-1185">Reference proteome</keyword>